<dbReference type="InterPro" id="IPR006059">
    <property type="entry name" value="SBP"/>
</dbReference>
<comment type="subcellular location">
    <subcellularLocation>
        <location evidence="1">Membrane</location>
        <topology evidence="1">Multi-pass membrane protein</topology>
    </subcellularLocation>
</comment>
<dbReference type="EMBL" id="MCFG01000399">
    <property type="protein sequence ID" value="ORX71729.1"/>
    <property type="molecule type" value="Genomic_DNA"/>
</dbReference>
<sequence>MVYSDKDDAEYGNRIRQLFDEKSTDYDAYFFNIHHTFRFVNDLSNLRKILSIYTLANYSDGATYVVGYDEKKDKLVGIPFIAEYGTLYYNQNLLNQYNKEPPTTWEELFEIVNYIGDREKSKNNNNFIGYLGNLPPNSYTTIDTIQELVYSTRGDKDDLKMPDYTSDKSKEVLSNLKSFLDKGYSKKEDFRLTQEESIKKIKEGNVLFARVNNFNTNGDKNINFISLPGSKKDIKSSCVSGYNIGVPEYISEQRQKKISLVFDYILREEVQAYIVSEQHMYSSMKDLYKSSNSTEKSTTPYSSDINVCENVDCDFLYNLQFYDRPVNYYENYDEYVTEYNYYIDQYFFNDTMKLDEAFKSVDDLTRNYYVEPTSKHGILMIVILVIVAIIMITSYTLMYNSRFNVCFVFMNNTYWGVFLFGTIFILLYNIVSLGEMNQQKCNLRFILLSLGVPISFSPLLLRLIVLYPESNKISEHINRNFSNYLCCHVLFELLLCTLYLLAPFDVTNHLLYISDNRHNFQTCECKSTFNKILLVIDIFEKGLEIFIFAVMIFAEWNIKATKSDIVSITLAIIFDVIAFMIYAVFYFAEFTSRFSYYWVKCGPVLLFGLSNFILVYVWKFINSDKEKLEMKEAYITKKTNTDNMKNITRMSLINEARNCDSRSSGSDNFINKIIKCHYEGGGNGVVKSSKNSANASPDGSSCDVANKNTSPLKE</sequence>
<comment type="caution">
    <text evidence="8">The sequence shown here is derived from an EMBL/GenBank/DDBJ whole genome shotgun (WGS) entry which is preliminary data.</text>
</comment>
<feature type="transmembrane region" description="Helical" evidence="6">
    <location>
        <begin position="377"/>
        <end position="400"/>
    </location>
</feature>
<keyword evidence="4 6" id="KW-0472">Membrane</keyword>
<proteinExistence type="predicted"/>
<dbReference type="Pfam" id="PF00003">
    <property type="entry name" value="7tm_3"/>
    <property type="match status" value="1"/>
</dbReference>
<feature type="compositionally biased region" description="Polar residues" evidence="5">
    <location>
        <begin position="687"/>
        <end position="699"/>
    </location>
</feature>
<evidence type="ECO:0000256" key="5">
    <source>
        <dbReference type="SAM" id="MobiDB-lite"/>
    </source>
</evidence>
<evidence type="ECO:0000256" key="4">
    <source>
        <dbReference type="ARBA" id="ARBA00023136"/>
    </source>
</evidence>
<organism evidence="8 9">
    <name type="scientific">Anaeromyces robustus</name>
    <dbReference type="NCBI Taxonomy" id="1754192"/>
    <lineage>
        <taxon>Eukaryota</taxon>
        <taxon>Fungi</taxon>
        <taxon>Fungi incertae sedis</taxon>
        <taxon>Chytridiomycota</taxon>
        <taxon>Chytridiomycota incertae sedis</taxon>
        <taxon>Neocallimastigomycetes</taxon>
        <taxon>Neocallimastigales</taxon>
        <taxon>Neocallimastigaceae</taxon>
        <taxon>Anaeromyces</taxon>
    </lineage>
</organism>
<keyword evidence="9" id="KW-1185">Reference proteome</keyword>
<gene>
    <name evidence="8" type="ORF">BCR32DRAFT_330068</name>
</gene>
<evidence type="ECO:0000256" key="3">
    <source>
        <dbReference type="ARBA" id="ARBA00022989"/>
    </source>
</evidence>
<dbReference type="SUPFAM" id="SSF53850">
    <property type="entry name" value="Periplasmic binding protein-like II"/>
    <property type="match status" value="1"/>
</dbReference>
<feature type="transmembrane region" description="Helical" evidence="6">
    <location>
        <begin position="443"/>
        <end position="461"/>
    </location>
</feature>
<feature type="transmembrane region" description="Helical" evidence="6">
    <location>
        <begin position="597"/>
        <end position="621"/>
    </location>
</feature>
<accession>A0A1Y1WDX0</accession>
<evidence type="ECO:0000313" key="9">
    <source>
        <dbReference type="Proteomes" id="UP000193944"/>
    </source>
</evidence>
<feature type="transmembrane region" description="Helical" evidence="6">
    <location>
        <begin position="565"/>
        <end position="585"/>
    </location>
</feature>
<feature type="domain" description="G-protein coupled receptors family 3 profile" evidence="7">
    <location>
        <begin position="379"/>
        <end position="617"/>
    </location>
</feature>
<evidence type="ECO:0000256" key="2">
    <source>
        <dbReference type="ARBA" id="ARBA00022692"/>
    </source>
</evidence>
<reference evidence="8 9" key="2">
    <citation type="submission" date="2016-08" db="EMBL/GenBank/DDBJ databases">
        <title>Pervasive Adenine N6-methylation of Active Genes in Fungi.</title>
        <authorList>
            <consortium name="DOE Joint Genome Institute"/>
            <person name="Mondo S.J."/>
            <person name="Dannebaum R.O."/>
            <person name="Kuo R.C."/>
            <person name="Labutti K."/>
            <person name="Haridas S."/>
            <person name="Kuo A."/>
            <person name="Salamov A."/>
            <person name="Ahrendt S.R."/>
            <person name="Lipzen A."/>
            <person name="Sullivan W."/>
            <person name="Andreopoulos W.B."/>
            <person name="Clum A."/>
            <person name="Lindquist E."/>
            <person name="Daum C."/>
            <person name="Ramamoorthy G.K."/>
            <person name="Gryganskyi A."/>
            <person name="Culley D."/>
            <person name="Magnuson J.K."/>
            <person name="James T.Y."/>
            <person name="O'Malley M.A."/>
            <person name="Stajich J.E."/>
            <person name="Spatafora J.W."/>
            <person name="Visel A."/>
            <person name="Grigoriev I.V."/>
        </authorList>
    </citation>
    <scope>NUCLEOTIDE SEQUENCE [LARGE SCALE GENOMIC DNA]</scope>
    <source>
        <strain evidence="8 9">S4</strain>
    </source>
</reference>
<dbReference type="OrthoDB" id="2148750at2759"/>
<keyword evidence="2 6" id="KW-0812">Transmembrane</keyword>
<dbReference type="Proteomes" id="UP000193944">
    <property type="component" value="Unassembled WGS sequence"/>
</dbReference>
<evidence type="ECO:0000313" key="8">
    <source>
        <dbReference type="EMBL" id="ORX71729.1"/>
    </source>
</evidence>
<evidence type="ECO:0000259" key="7">
    <source>
        <dbReference type="Pfam" id="PF00003"/>
    </source>
</evidence>
<evidence type="ECO:0000256" key="6">
    <source>
        <dbReference type="SAM" id="Phobius"/>
    </source>
</evidence>
<keyword evidence="3 6" id="KW-1133">Transmembrane helix</keyword>
<evidence type="ECO:0000256" key="1">
    <source>
        <dbReference type="ARBA" id="ARBA00004141"/>
    </source>
</evidence>
<protein>
    <submittedName>
        <fullName evidence="8">Periplasmic binding protein-like II</fullName>
    </submittedName>
</protein>
<dbReference type="InterPro" id="IPR017978">
    <property type="entry name" value="GPCR_3_C"/>
</dbReference>
<feature type="transmembrane region" description="Helical" evidence="6">
    <location>
        <begin position="481"/>
        <end position="502"/>
    </location>
</feature>
<feature type="transmembrane region" description="Helical" evidence="6">
    <location>
        <begin position="412"/>
        <end position="431"/>
    </location>
</feature>
<name>A0A1Y1WDX0_9FUNG</name>
<dbReference type="AlphaFoldDB" id="A0A1Y1WDX0"/>
<feature type="transmembrane region" description="Helical" evidence="6">
    <location>
        <begin position="532"/>
        <end position="553"/>
    </location>
</feature>
<dbReference type="GO" id="GO:0004930">
    <property type="term" value="F:G protein-coupled receptor activity"/>
    <property type="evidence" value="ECO:0007669"/>
    <property type="project" value="InterPro"/>
</dbReference>
<reference evidence="8 9" key="1">
    <citation type="submission" date="2016-08" db="EMBL/GenBank/DDBJ databases">
        <title>A Parts List for Fungal Cellulosomes Revealed by Comparative Genomics.</title>
        <authorList>
            <consortium name="DOE Joint Genome Institute"/>
            <person name="Haitjema C.H."/>
            <person name="Gilmore S.P."/>
            <person name="Henske J.K."/>
            <person name="Solomon K.V."/>
            <person name="De Groot R."/>
            <person name="Kuo A."/>
            <person name="Mondo S.J."/>
            <person name="Salamov A.A."/>
            <person name="Labutti K."/>
            <person name="Zhao Z."/>
            <person name="Chiniquy J."/>
            <person name="Barry K."/>
            <person name="Brewer H.M."/>
            <person name="Purvine S.O."/>
            <person name="Wright A.T."/>
            <person name="Boxma B."/>
            <person name="Van Alen T."/>
            <person name="Hackstein J.H."/>
            <person name="Baker S.E."/>
            <person name="Grigoriev I.V."/>
            <person name="O'Malley M.A."/>
        </authorList>
    </citation>
    <scope>NUCLEOTIDE SEQUENCE [LARGE SCALE GENOMIC DNA]</scope>
    <source>
        <strain evidence="8 9">S4</strain>
    </source>
</reference>
<feature type="region of interest" description="Disordered" evidence="5">
    <location>
        <begin position="687"/>
        <end position="714"/>
    </location>
</feature>
<dbReference type="GO" id="GO:0016020">
    <property type="term" value="C:membrane"/>
    <property type="evidence" value="ECO:0007669"/>
    <property type="project" value="UniProtKB-SubCell"/>
</dbReference>
<dbReference type="Pfam" id="PF13416">
    <property type="entry name" value="SBP_bac_8"/>
    <property type="match status" value="1"/>
</dbReference>
<dbReference type="Gene3D" id="3.40.190.10">
    <property type="entry name" value="Periplasmic binding protein-like II"/>
    <property type="match status" value="1"/>
</dbReference>